<comment type="subcellular location">
    <subcellularLocation>
        <location evidence="12">Cytoplasm</location>
    </subcellularLocation>
</comment>
<dbReference type="InterPro" id="IPR011611">
    <property type="entry name" value="PfkB_dom"/>
</dbReference>
<proteinExistence type="inferred from homology"/>
<keyword evidence="15" id="KW-1185">Reference proteome</keyword>
<feature type="binding site" evidence="12">
    <location>
        <position position="243"/>
    </location>
    <ligand>
        <name>K(+)</name>
        <dbReference type="ChEBI" id="CHEBI:29103"/>
    </ligand>
</feature>
<comment type="subunit">
    <text evidence="12">Homodimer.</text>
</comment>
<comment type="activity regulation">
    <text evidence="12">Activated by a monovalent cation that binds near, but not in, the active site. The most likely occupant of the site in vivo is potassium. Ion binding induces a conformational change that may alter substrate affinity.</text>
</comment>
<reference evidence="14 15" key="1">
    <citation type="submission" date="2023-07" db="EMBL/GenBank/DDBJ databases">
        <title>Protaetiibacter sp. nov WY-16 isolated from soil.</title>
        <authorList>
            <person name="Liu B."/>
            <person name="Wan Y."/>
        </authorList>
    </citation>
    <scope>NUCLEOTIDE SEQUENCE [LARGE SCALE GENOMIC DNA]</scope>
    <source>
        <strain evidence="14 15">WY-16</strain>
    </source>
</reference>
<evidence type="ECO:0000256" key="3">
    <source>
        <dbReference type="ARBA" id="ARBA00016943"/>
    </source>
</evidence>
<comment type="catalytic activity">
    <reaction evidence="12">
        <text>D-ribose + ATP = D-ribose 5-phosphate + ADP + H(+)</text>
        <dbReference type="Rhea" id="RHEA:13697"/>
        <dbReference type="ChEBI" id="CHEBI:15378"/>
        <dbReference type="ChEBI" id="CHEBI:30616"/>
        <dbReference type="ChEBI" id="CHEBI:47013"/>
        <dbReference type="ChEBI" id="CHEBI:78346"/>
        <dbReference type="ChEBI" id="CHEBI:456216"/>
        <dbReference type="EC" id="2.7.1.15"/>
    </reaction>
</comment>
<dbReference type="InterPro" id="IPR011877">
    <property type="entry name" value="Ribokinase"/>
</dbReference>
<name>A0ABT9BKT2_9MICO</name>
<dbReference type="InterPro" id="IPR029056">
    <property type="entry name" value="Ribokinase-like"/>
</dbReference>
<keyword evidence="12" id="KW-0963">Cytoplasm</keyword>
<keyword evidence="4 12" id="KW-0808">Transferase</keyword>
<evidence type="ECO:0000259" key="13">
    <source>
        <dbReference type="Pfam" id="PF00294"/>
    </source>
</evidence>
<comment type="caution">
    <text evidence="12">Lacks conserved residue(s) required for the propagation of feature annotation.</text>
</comment>
<dbReference type="RefSeq" id="WP_305002017.1">
    <property type="nucleotide sequence ID" value="NZ_JAUQUB010000001.1"/>
</dbReference>
<keyword evidence="8 12" id="KW-0067">ATP-binding</keyword>
<dbReference type="PROSITE" id="PS00584">
    <property type="entry name" value="PFKB_KINASES_2"/>
    <property type="match status" value="1"/>
</dbReference>
<comment type="function">
    <text evidence="12">Catalyzes the phosphorylation of ribose at O-5 in a reaction requiring ATP and magnesium. The resulting D-ribose-5-phosphate can then be used either for sythesis of nucleotides, histidine, and tryptophan, or as a component of the pentose phosphate pathway.</text>
</comment>
<feature type="binding site" evidence="12">
    <location>
        <position position="180"/>
    </location>
    <ligand>
        <name>ATP</name>
        <dbReference type="ChEBI" id="CHEBI:30616"/>
    </ligand>
</feature>
<feature type="active site" description="Proton acceptor" evidence="12">
    <location>
        <position position="249"/>
    </location>
</feature>
<evidence type="ECO:0000256" key="11">
    <source>
        <dbReference type="ARBA" id="ARBA00023277"/>
    </source>
</evidence>
<comment type="similarity">
    <text evidence="12">Belongs to the carbohydrate kinase PfkB family. Ribokinase subfamily.</text>
</comment>
<evidence type="ECO:0000256" key="2">
    <source>
        <dbReference type="ARBA" id="ARBA00012035"/>
    </source>
</evidence>
<evidence type="ECO:0000256" key="9">
    <source>
        <dbReference type="ARBA" id="ARBA00022842"/>
    </source>
</evidence>
<dbReference type="PANTHER" id="PTHR10584:SF166">
    <property type="entry name" value="RIBOKINASE"/>
    <property type="match status" value="1"/>
</dbReference>
<accession>A0ABT9BKT2</accession>
<comment type="cofactor">
    <cofactor evidence="12">
        <name>Mg(2+)</name>
        <dbReference type="ChEBI" id="CHEBI:18420"/>
    </cofactor>
    <text evidence="12">Requires a divalent cation, most likely magnesium in vivo, as an electrophilic catalyst to aid phosphoryl group transfer. It is the chelate of the metal and the nucleotide that is the actual substrate.</text>
</comment>
<feature type="binding site" evidence="12">
    <location>
        <position position="245"/>
    </location>
    <ligand>
        <name>K(+)</name>
        <dbReference type="ChEBI" id="CHEBI:29103"/>
    </ligand>
</feature>
<evidence type="ECO:0000256" key="1">
    <source>
        <dbReference type="ARBA" id="ARBA00005380"/>
    </source>
</evidence>
<dbReference type="HAMAP" id="MF_01987">
    <property type="entry name" value="Ribokinase"/>
    <property type="match status" value="1"/>
</dbReference>
<keyword evidence="6 12" id="KW-0547">Nucleotide-binding</keyword>
<sequence>MIAVIGGFGVGLTMRLDRSPSAGETVSGGILSAGPGGKGSNQAIGISRLGHTAALLTAVGPDAAAADARALWAAESVDARGVVTAASATMTGFILVDSGGENRIAIAPGALDELTAEHVDSFRDTIAAADLLVVSLEIPHGVAIAALGVARASGTRSVLNPAPAGDFAAPPRVADVLTPNSTEARVLLGLSADDDSDDEELARSLAARFECDVVLTLGSRGALVVETGRLQRVPAVLPRAIVDTTGAGDAFTAALAVALVEGADLADAARWAAEAGAHAVSVAEVVPALPRRSDLGPIPRTTERETE</sequence>
<feature type="domain" description="Carbohydrate kinase PfkB" evidence="13">
    <location>
        <begin position="16"/>
        <end position="286"/>
    </location>
</feature>
<dbReference type="Proteomes" id="UP001241072">
    <property type="component" value="Unassembled WGS sequence"/>
</dbReference>
<dbReference type="EMBL" id="JAUQUB010000001">
    <property type="protein sequence ID" value="MDO7881609.1"/>
    <property type="molecule type" value="Genomic_DNA"/>
</dbReference>
<evidence type="ECO:0000256" key="4">
    <source>
        <dbReference type="ARBA" id="ARBA00022679"/>
    </source>
</evidence>
<organism evidence="14 15">
    <name type="scientific">Antiquaquibacter soli</name>
    <dbReference type="NCBI Taxonomy" id="3064523"/>
    <lineage>
        <taxon>Bacteria</taxon>
        <taxon>Bacillati</taxon>
        <taxon>Actinomycetota</taxon>
        <taxon>Actinomycetes</taxon>
        <taxon>Micrococcales</taxon>
        <taxon>Microbacteriaceae</taxon>
        <taxon>Antiquaquibacter</taxon>
    </lineage>
</organism>
<dbReference type="InterPro" id="IPR002139">
    <property type="entry name" value="Ribo/fructo_kinase"/>
</dbReference>
<evidence type="ECO:0000256" key="5">
    <source>
        <dbReference type="ARBA" id="ARBA00022723"/>
    </source>
</evidence>
<dbReference type="PANTHER" id="PTHR10584">
    <property type="entry name" value="SUGAR KINASE"/>
    <property type="match status" value="1"/>
</dbReference>
<dbReference type="InterPro" id="IPR002173">
    <property type="entry name" value="Carboh/pur_kinase_PfkB_CS"/>
</dbReference>
<dbReference type="EC" id="2.7.1.15" evidence="2 12"/>
<gene>
    <name evidence="12" type="primary">rbsK</name>
    <name evidence="14" type="ORF">Q5716_05135</name>
</gene>
<evidence type="ECO:0000256" key="7">
    <source>
        <dbReference type="ARBA" id="ARBA00022777"/>
    </source>
</evidence>
<evidence type="ECO:0000256" key="8">
    <source>
        <dbReference type="ARBA" id="ARBA00022840"/>
    </source>
</evidence>
<feature type="binding site" evidence="12">
    <location>
        <begin position="216"/>
        <end position="221"/>
    </location>
    <ligand>
        <name>ATP</name>
        <dbReference type="ChEBI" id="CHEBI:30616"/>
    </ligand>
</feature>
<evidence type="ECO:0000256" key="6">
    <source>
        <dbReference type="ARBA" id="ARBA00022741"/>
    </source>
</evidence>
<dbReference type="Gene3D" id="3.40.1190.20">
    <property type="match status" value="1"/>
</dbReference>
<feature type="binding site" evidence="12">
    <location>
        <position position="137"/>
    </location>
    <ligand>
        <name>substrate</name>
    </ligand>
</feature>
<feature type="binding site" evidence="12">
    <location>
        <position position="279"/>
    </location>
    <ligand>
        <name>K(+)</name>
        <dbReference type="ChEBI" id="CHEBI:29103"/>
    </ligand>
</feature>
<evidence type="ECO:0000313" key="14">
    <source>
        <dbReference type="EMBL" id="MDO7881609.1"/>
    </source>
</evidence>
<dbReference type="CDD" id="cd01174">
    <property type="entry name" value="ribokinase"/>
    <property type="match status" value="1"/>
</dbReference>
<feature type="binding site" evidence="12">
    <location>
        <position position="249"/>
    </location>
    <ligand>
        <name>substrate</name>
    </ligand>
</feature>
<dbReference type="PRINTS" id="PR00990">
    <property type="entry name" value="RIBOKINASE"/>
</dbReference>
<dbReference type="SUPFAM" id="SSF53613">
    <property type="entry name" value="Ribokinase-like"/>
    <property type="match status" value="1"/>
</dbReference>
<evidence type="ECO:0000256" key="12">
    <source>
        <dbReference type="HAMAP-Rule" id="MF_01987"/>
    </source>
</evidence>
<comment type="pathway">
    <text evidence="12">Carbohydrate metabolism; D-ribose degradation; D-ribose 5-phosphate from beta-D-ribopyranose: step 2/2.</text>
</comment>
<feature type="binding site" evidence="12">
    <location>
        <begin position="37"/>
        <end position="41"/>
    </location>
    <ligand>
        <name>substrate</name>
    </ligand>
</feature>
<evidence type="ECO:0000313" key="15">
    <source>
        <dbReference type="Proteomes" id="UP001241072"/>
    </source>
</evidence>
<comment type="caution">
    <text evidence="14">The sequence shown here is derived from an EMBL/GenBank/DDBJ whole genome shotgun (WGS) entry which is preliminary data.</text>
</comment>
<evidence type="ECO:0000256" key="10">
    <source>
        <dbReference type="ARBA" id="ARBA00022958"/>
    </source>
</evidence>
<feature type="binding site" evidence="12">
    <location>
        <position position="282"/>
    </location>
    <ligand>
        <name>K(+)</name>
        <dbReference type="ChEBI" id="CHEBI:29103"/>
    </ligand>
</feature>
<keyword evidence="5 12" id="KW-0479">Metal-binding</keyword>
<dbReference type="GO" id="GO:0004747">
    <property type="term" value="F:ribokinase activity"/>
    <property type="evidence" value="ECO:0007669"/>
    <property type="project" value="UniProtKB-EC"/>
</dbReference>
<dbReference type="PROSITE" id="PS00583">
    <property type="entry name" value="PFKB_KINASES_1"/>
    <property type="match status" value="1"/>
</dbReference>
<dbReference type="Pfam" id="PF00294">
    <property type="entry name" value="PfkB"/>
    <property type="match status" value="1"/>
</dbReference>
<keyword evidence="11 12" id="KW-0119">Carbohydrate metabolism</keyword>
<keyword evidence="10 12" id="KW-0630">Potassium</keyword>
<keyword evidence="7 12" id="KW-0418">Kinase</keyword>
<comment type="similarity">
    <text evidence="1">Belongs to the carbohydrate kinase pfkB family.</text>
</comment>
<feature type="binding site" evidence="12">
    <location>
        <begin position="248"/>
        <end position="249"/>
    </location>
    <ligand>
        <name>ATP</name>
        <dbReference type="ChEBI" id="CHEBI:30616"/>
    </ligand>
</feature>
<keyword evidence="9 12" id="KW-0460">Magnesium</keyword>
<protein>
    <recommendedName>
        <fullName evidence="3 12">Ribokinase</fullName>
        <shortName evidence="12">RK</shortName>
        <ecNumber evidence="2 12">2.7.1.15</ecNumber>
    </recommendedName>
</protein>